<evidence type="ECO:0000313" key="4">
    <source>
        <dbReference type="Proteomes" id="UP001059836"/>
    </source>
</evidence>
<feature type="transmembrane region" description="Helical" evidence="2">
    <location>
        <begin position="104"/>
        <end position="122"/>
    </location>
</feature>
<dbReference type="InterPro" id="IPR021385">
    <property type="entry name" value="DUF3017"/>
</dbReference>
<keyword evidence="2" id="KW-0812">Transmembrane</keyword>
<organism evidence="3 4">
    <name type="scientific">Gordonia pseudamarae</name>
    <dbReference type="NCBI Taxonomy" id="2831662"/>
    <lineage>
        <taxon>Bacteria</taxon>
        <taxon>Bacillati</taxon>
        <taxon>Actinomycetota</taxon>
        <taxon>Actinomycetes</taxon>
        <taxon>Mycobacteriales</taxon>
        <taxon>Gordoniaceae</taxon>
        <taxon>Gordonia</taxon>
    </lineage>
</organism>
<dbReference type="Proteomes" id="UP001059836">
    <property type="component" value="Chromosome"/>
</dbReference>
<keyword evidence="2" id="KW-0472">Membrane</keyword>
<protein>
    <submittedName>
        <fullName evidence="3">DUF3017 domain-containing protein</fullName>
    </submittedName>
</protein>
<feature type="compositionally biased region" description="Acidic residues" evidence="1">
    <location>
        <begin position="43"/>
        <end position="64"/>
    </location>
</feature>
<sequence>MTSPASGPSSEVVPPDDGGLHDDTPSPVEVRACEPRNQHGDQPGEDQPGEDQPGEDQPGEDQPGEDQPRVSLLRAVLVELPYVLVLLAALIAAIFVTFDRWRRGVFVLGSALLLGSLFRALLPSQRAGLLQVRGRLFDSVLMASAGVAILWLATSIDSLGTDSLQ</sequence>
<feature type="transmembrane region" description="Helical" evidence="2">
    <location>
        <begin position="134"/>
        <end position="153"/>
    </location>
</feature>
<keyword evidence="4" id="KW-1185">Reference proteome</keyword>
<feature type="transmembrane region" description="Helical" evidence="2">
    <location>
        <begin position="76"/>
        <end position="98"/>
    </location>
</feature>
<gene>
    <name evidence="3" type="ORF">GII31_07135</name>
</gene>
<dbReference type="EMBL" id="CP045809">
    <property type="protein sequence ID" value="QHN34707.1"/>
    <property type="molecule type" value="Genomic_DNA"/>
</dbReference>
<reference evidence="3" key="1">
    <citation type="journal article" date="2021" name="Nat. Microbiol.">
        <title>Cocultivation of an ultrasmall environmental parasitic bacterium with lytic ability against bacteria associated with wastewater foams.</title>
        <authorList>
            <person name="Batinovic S."/>
            <person name="Rose J.J.A."/>
            <person name="Ratcliffe J."/>
            <person name="Seviour R.J."/>
            <person name="Petrovski S."/>
        </authorList>
    </citation>
    <scope>NUCLEOTIDE SEQUENCE</scope>
    <source>
        <strain evidence="3">CON9</strain>
    </source>
</reference>
<name>A0ABX6IFU7_9ACTN</name>
<evidence type="ECO:0000256" key="1">
    <source>
        <dbReference type="SAM" id="MobiDB-lite"/>
    </source>
</evidence>
<dbReference type="Pfam" id="PF11222">
    <property type="entry name" value="DUF3017"/>
    <property type="match status" value="1"/>
</dbReference>
<keyword evidence="2" id="KW-1133">Transmembrane helix</keyword>
<proteinExistence type="predicted"/>
<feature type="region of interest" description="Disordered" evidence="1">
    <location>
        <begin position="1"/>
        <end position="68"/>
    </location>
</feature>
<accession>A0ABX6IFU7</accession>
<evidence type="ECO:0000256" key="2">
    <source>
        <dbReference type="SAM" id="Phobius"/>
    </source>
</evidence>
<evidence type="ECO:0000313" key="3">
    <source>
        <dbReference type="EMBL" id="QHN34707.1"/>
    </source>
</evidence>